<dbReference type="SUPFAM" id="SSF47459">
    <property type="entry name" value="HLH, helix-loop-helix DNA-binding domain"/>
    <property type="match status" value="1"/>
</dbReference>
<evidence type="ECO:0000256" key="3">
    <source>
        <dbReference type="ARBA" id="ARBA00023125"/>
    </source>
</evidence>
<evidence type="ECO:0000256" key="6">
    <source>
        <dbReference type="SAM" id="MobiDB-lite"/>
    </source>
</evidence>
<dbReference type="PROSITE" id="PS50888">
    <property type="entry name" value="BHLH"/>
    <property type="match status" value="1"/>
</dbReference>
<dbReference type="InterPro" id="IPR045239">
    <property type="entry name" value="bHLH95_bHLH"/>
</dbReference>
<organism evidence="8 10">
    <name type="scientific">Punica granatum</name>
    <name type="common">Pomegranate</name>
    <dbReference type="NCBI Taxonomy" id="22663"/>
    <lineage>
        <taxon>Eukaryota</taxon>
        <taxon>Viridiplantae</taxon>
        <taxon>Streptophyta</taxon>
        <taxon>Embryophyta</taxon>
        <taxon>Tracheophyta</taxon>
        <taxon>Spermatophyta</taxon>
        <taxon>Magnoliopsida</taxon>
        <taxon>eudicotyledons</taxon>
        <taxon>Gunneridae</taxon>
        <taxon>Pentapetalae</taxon>
        <taxon>rosids</taxon>
        <taxon>malvids</taxon>
        <taxon>Myrtales</taxon>
        <taxon>Lythraceae</taxon>
        <taxon>Punica</taxon>
    </lineage>
</organism>
<reference evidence="10" key="1">
    <citation type="journal article" date="2017" name="Plant J.">
        <title>The pomegranate (Punica granatum L.) genome and the genomics of punicalagin biosynthesis.</title>
        <authorList>
            <person name="Qin G."/>
            <person name="Xu C."/>
            <person name="Ming R."/>
            <person name="Tang H."/>
            <person name="Guyot R."/>
            <person name="Kramer E.M."/>
            <person name="Hu Y."/>
            <person name="Yi X."/>
            <person name="Qi Y."/>
            <person name="Xu X."/>
            <person name="Gao Z."/>
            <person name="Pan H."/>
            <person name="Jian J."/>
            <person name="Tian Y."/>
            <person name="Yue Z."/>
            <person name="Xu Y."/>
        </authorList>
    </citation>
    <scope>NUCLEOTIDE SEQUENCE [LARGE SCALE GENOMIC DNA]</scope>
    <source>
        <strain evidence="10">cv. Dabenzi</strain>
    </source>
</reference>
<evidence type="ECO:0000256" key="4">
    <source>
        <dbReference type="ARBA" id="ARBA00023163"/>
    </source>
</evidence>
<dbReference type="OrthoDB" id="663846at2759"/>
<feature type="compositionally biased region" description="Polar residues" evidence="6">
    <location>
        <begin position="1"/>
        <end position="15"/>
    </location>
</feature>
<dbReference type="EMBL" id="MTKT01002011">
    <property type="protein sequence ID" value="OWM82282.1"/>
    <property type="molecule type" value="Genomic_DNA"/>
</dbReference>
<keyword evidence="3" id="KW-0238">DNA-binding</keyword>
<comment type="caution">
    <text evidence="8">The sequence shown here is derived from an EMBL/GenBank/DDBJ whole genome shotgun (WGS) entry which is preliminary data.</text>
</comment>
<keyword evidence="4" id="KW-0804">Transcription</keyword>
<feature type="region of interest" description="Disordered" evidence="6">
    <location>
        <begin position="63"/>
        <end position="88"/>
    </location>
</feature>
<gene>
    <name evidence="8" type="ORF">CDL15_Pgr001856</name>
    <name evidence="9" type="ORF">CRG98_017416</name>
</gene>
<dbReference type="EMBL" id="PGOL01000988">
    <property type="protein sequence ID" value="PKI62043.1"/>
    <property type="molecule type" value="Genomic_DNA"/>
</dbReference>
<feature type="region of interest" description="Disordered" evidence="6">
    <location>
        <begin position="279"/>
        <end position="352"/>
    </location>
</feature>
<name>A0A218XD54_PUNGR</name>
<dbReference type="Proteomes" id="UP000233551">
    <property type="component" value="Unassembled WGS sequence"/>
</dbReference>
<dbReference type="PANTHER" id="PTHR16223:SF171">
    <property type="entry name" value="BASIC HELIX-LOOP-HELIX (BHLH) DNA-BINDING SUPERFAMILY PROTEIN"/>
    <property type="match status" value="1"/>
</dbReference>
<evidence type="ECO:0000313" key="9">
    <source>
        <dbReference type="EMBL" id="PKI62043.1"/>
    </source>
</evidence>
<evidence type="ECO:0000313" key="8">
    <source>
        <dbReference type="EMBL" id="OWM82282.1"/>
    </source>
</evidence>
<dbReference type="Gene3D" id="4.10.280.10">
    <property type="entry name" value="Helix-loop-helix DNA-binding domain"/>
    <property type="match status" value="1"/>
</dbReference>
<keyword evidence="2" id="KW-0805">Transcription regulation</keyword>
<dbReference type="CDD" id="cd11393">
    <property type="entry name" value="bHLH_AtbHLH_like"/>
    <property type="match status" value="1"/>
</dbReference>
<dbReference type="GO" id="GO:0046983">
    <property type="term" value="F:protein dimerization activity"/>
    <property type="evidence" value="ECO:0007669"/>
    <property type="project" value="InterPro"/>
</dbReference>
<dbReference type="AlphaFoldDB" id="A0A218XD54"/>
<comment type="subcellular location">
    <subcellularLocation>
        <location evidence="1">Nucleus</location>
    </subcellularLocation>
</comment>
<dbReference type="InterPro" id="IPR045843">
    <property type="entry name" value="IND-like"/>
</dbReference>
<reference evidence="8" key="2">
    <citation type="submission" date="2017-06" db="EMBL/GenBank/DDBJ databases">
        <title>The pomegranate genome and the genomics of punicalagin biosynthesis.</title>
        <authorList>
            <person name="Xu C."/>
        </authorList>
    </citation>
    <scope>NUCLEOTIDE SEQUENCE [LARGE SCALE GENOMIC DNA]</scope>
    <source>
        <tissue evidence="8">Fresh leaf</tissue>
    </source>
</reference>
<protein>
    <recommendedName>
        <fullName evidence="7">BHLH domain-containing protein</fullName>
    </recommendedName>
</protein>
<evidence type="ECO:0000256" key="2">
    <source>
        <dbReference type="ARBA" id="ARBA00023015"/>
    </source>
</evidence>
<reference evidence="9 11" key="3">
    <citation type="submission" date="2017-11" db="EMBL/GenBank/DDBJ databases">
        <title>De-novo sequencing of pomegranate (Punica granatum L.) genome.</title>
        <authorList>
            <person name="Akparov Z."/>
            <person name="Amiraslanov A."/>
            <person name="Hajiyeva S."/>
            <person name="Abbasov M."/>
            <person name="Kaur K."/>
            <person name="Hamwieh A."/>
            <person name="Solovyev V."/>
            <person name="Salamov A."/>
            <person name="Braich B."/>
            <person name="Kosarev P."/>
            <person name="Mahmoud A."/>
            <person name="Hajiyev E."/>
            <person name="Babayeva S."/>
            <person name="Izzatullayeva V."/>
            <person name="Mammadov A."/>
            <person name="Mammadov A."/>
            <person name="Sharifova S."/>
            <person name="Ojaghi J."/>
            <person name="Eynullazada K."/>
            <person name="Bayramov B."/>
            <person name="Abdulazimova A."/>
            <person name="Shahmuradov I."/>
        </authorList>
    </citation>
    <scope>NUCLEOTIDE SEQUENCE [LARGE SCALE GENOMIC DNA]</scope>
    <source>
        <strain evidence="9">AG2017</strain>
        <strain evidence="11">cv. AG2017</strain>
        <tissue evidence="9">Leaf</tissue>
    </source>
</reference>
<feature type="domain" description="BHLH" evidence="7">
    <location>
        <begin position="341"/>
        <end position="390"/>
    </location>
</feature>
<dbReference type="Proteomes" id="UP000197138">
    <property type="component" value="Unassembled WGS sequence"/>
</dbReference>
<feature type="compositionally biased region" description="Polar residues" evidence="6">
    <location>
        <begin position="286"/>
        <end position="317"/>
    </location>
</feature>
<dbReference type="GO" id="GO:0005634">
    <property type="term" value="C:nucleus"/>
    <property type="evidence" value="ECO:0007669"/>
    <property type="project" value="UniProtKB-SubCell"/>
</dbReference>
<proteinExistence type="predicted"/>
<dbReference type="GO" id="GO:0000978">
    <property type="term" value="F:RNA polymerase II cis-regulatory region sequence-specific DNA binding"/>
    <property type="evidence" value="ECO:0007669"/>
    <property type="project" value="TreeGrafter"/>
</dbReference>
<dbReference type="PANTHER" id="PTHR16223">
    <property type="entry name" value="TRANSCRIPTION FACTOR BHLH83-RELATED"/>
    <property type="match status" value="1"/>
</dbReference>
<evidence type="ECO:0000313" key="10">
    <source>
        <dbReference type="Proteomes" id="UP000197138"/>
    </source>
</evidence>
<keyword evidence="5" id="KW-0539">Nucleus</keyword>
<dbReference type="GO" id="GO:0000981">
    <property type="term" value="F:DNA-binding transcription factor activity, RNA polymerase II-specific"/>
    <property type="evidence" value="ECO:0007669"/>
    <property type="project" value="TreeGrafter"/>
</dbReference>
<evidence type="ECO:0000313" key="11">
    <source>
        <dbReference type="Proteomes" id="UP000233551"/>
    </source>
</evidence>
<dbReference type="InterPro" id="IPR036638">
    <property type="entry name" value="HLH_DNA-bd_sf"/>
</dbReference>
<evidence type="ECO:0000256" key="5">
    <source>
        <dbReference type="ARBA" id="ARBA00023242"/>
    </source>
</evidence>
<accession>A0A218XD54</accession>
<dbReference type="InterPro" id="IPR011598">
    <property type="entry name" value="bHLH_dom"/>
</dbReference>
<feature type="region of interest" description="Disordered" evidence="6">
    <location>
        <begin position="1"/>
        <end position="28"/>
    </location>
</feature>
<dbReference type="STRING" id="22663.A0A218XD54"/>
<keyword evidence="11" id="KW-1185">Reference proteome</keyword>
<evidence type="ECO:0000256" key="1">
    <source>
        <dbReference type="ARBA" id="ARBA00004123"/>
    </source>
</evidence>
<sequence>MWDLHNTSSYSLSAWTTTPTPPPPSSTISFNDHYVHPVNPSLSSPCEDDVSISTSSFTNASGHSALTVESSGRPPIKTTASSSDELMIGDHGNNHHLWSHFLLSDAPDEDLHKYEPEIRENLMDAVSSKSASPGGIFEQAACDYLKKLDNSYWDNPVDKEYMNSNGSSFIEEERLSKLSDLLTSDWSIATPHEYTMHLLSDYTPGGMMGGRDSDRHPYKGHDNPSIEREAAYRNGTGKYASNIGLHQNGNKLISCGNTRSLADLISFSSRLISKPSLDVKVPRPISTPNVKSKQGLKSTSTSTQVNGRSGHRSGTTNEGKRKRSSCEDSTSSDKLQKKHKHENSSSVSIPKAPKVKLGDRIATLQQIVSPFGKTDTASVLMEAIAYIKFLQEQVQLLISNPYLKTNPRREYPWGGGLERKEVKVDLRSRGLCLIPVSCAPQVCRDNTGSDYWSLPYRGVFYR</sequence>
<dbReference type="GeneID" id="116206786"/>
<evidence type="ECO:0000259" key="7">
    <source>
        <dbReference type="PROSITE" id="PS50888"/>
    </source>
</evidence>